<dbReference type="CDD" id="cd22160">
    <property type="entry name" value="F-box_AtFBL13-like"/>
    <property type="match status" value="1"/>
</dbReference>
<dbReference type="Gramene" id="Tc06v2_t008730.1">
    <property type="protein sequence ID" value="Tc06v2_p008730.1"/>
    <property type="gene ID" value="Tc06v2_g008730"/>
</dbReference>
<evidence type="ECO:0000313" key="2">
    <source>
        <dbReference type="Proteomes" id="UP000694886"/>
    </source>
</evidence>
<dbReference type="GeneID" id="18596092"/>
<dbReference type="PANTHER" id="PTHR34145:SF51">
    <property type="entry name" value="FBD DOMAIN-CONTAINING PROTEIN"/>
    <property type="match status" value="1"/>
</dbReference>
<reference evidence="3" key="2">
    <citation type="submission" date="2025-08" db="UniProtKB">
        <authorList>
            <consortium name="RefSeq"/>
        </authorList>
    </citation>
    <scope>IDENTIFICATION</scope>
</reference>
<dbReference type="Gene3D" id="3.80.10.10">
    <property type="entry name" value="Ribonuclease Inhibitor"/>
    <property type="match status" value="1"/>
</dbReference>
<dbReference type="RefSeq" id="XP_017978316.1">
    <property type="nucleotide sequence ID" value="XM_018122827.1"/>
</dbReference>
<dbReference type="InterPro" id="IPR036047">
    <property type="entry name" value="F-box-like_dom_sf"/>
</dbReference>
<protein>
    <submittedName>
        <fullName evidence="3">Uncharacterized protein LOC18596092</fullName>
    </submittedName>
</protein>
<dbReference type="KEGG" id="tcc:18596092"/>
<dbReference type="InterPro" id="IPR053781">
    <property type="entry name" value="F-box_AtFBL13-like"/>
</dbReference>
<feature type="domain" description="F-box" evidence="1">
    <location>
        <begin position="9"/>
        <end position="61"/>
    </location>
</feature>
<dbReference type="Gene3D" id="1.20.1280.50">
    <property type="match status" value="1"/>
</dbReference>
<sequence>MDEHRTEAVDRISDLPEPILHHILSKVEATDAARTSVLSKAWKSIYDSFPVVVLDELFIEEYVKSYELSSEERQKYLSNLEQFRTRYNVHIRGVGADEEKGKLLAMMIIREKFMLLSNNSLKRINQQKELLSIKKFRFRIFHLDDEFASVIDNWVGLVTERNIEELDIDLGCTFLPVCDYPKPTYHLPQAILAAKSLTVLKLGGCRLDLPFTAGSTRFPSLQQLHLCSVHLDEQILDNLISTFPCVQIFALENFWELFYFRISGLGKLKMVELSSMHWNLKEVNIEAPSLETLDFCDELRSSICKVNLDACQNLKKLHLRHANLSDQLLQELISKLHLLETLNISYCDRLERVKILSHKLKSLSIYHCERIADVNIDSPNLCSFSFNGSKETTPSISLINNLISQLGVRVYFDLHRDKNCGAEWLLSFRQFLANFGRIEDLYLCLPPHKDSFIQQELPDVSVPPPSEVTSLKLLICATPRSLYYAALVNGLFWSCRPKTLKIWRVVDWHFGLIRWWNNQIDKMELILVLALLVHQYAHRFASMQFLLNKLKNREDVQCCNANAIKRWEDEVEDVKIRIKTEIEYEMPHWTDFLHAMPTTHYGKNVYFDFKWQQSSTC</sequence>
<dbReference type="Pfam" id="PF00646">
    <property type="entry name" value="F-box"/>
    <property type="match status" value="1"/>
</dbReference>
<proteinExistence type="predicted"/>
<evidence type="ECO:0000313" key="3">
    <source>
        <dbReference type="RefSeq" id="XP_017978316.1"/>
    </source>
</evidence>
<dbReference type="InterPro" id="IPR053772">
    <property type="entry name" value="At1g61320/At1g61330-like"/>
</dbReference>
<organism evidence="2 3">
    <name type="scientific">Theobroma cacao</name>
    <name type="common">Cacao</name>
    <name type="synonym">Cocoa</name>
    <dbReference type="NCBI Taxonomy" id="3641"/>
    <lineage>
        <taxon>Eukaryota</taxon>
        <taxon>Viridiplantae</taxon>
        <taxon>Streptophyta</taxon>
        <taxon>Embryophyta</taxon>
        <taxon>Tracheophyta</taxon>
        <taxon>Spermatophyta</taxon>
        <taxon>Magnoliopsida</taxon>
        <taxon>eudicotyledons</taxon>
        <taxon>Gunneridae</taxon>
        <taxon>Pentapetalae</taxon>
        <taxon>rosids</taxon>
        <taxon>malvids</taxon>
        <taxon>Malvales</taxon>
        <taxon>Malvaceae</taxon>
        <taxon>Byttnerioideae</taxon>
        <taxon>Theobroma</taxon>
    </lineage>
</organism>
<accession>A0AB32WK24</accession>
<evidence type="ECO:0000259" key="1">
    <source>
        <dbReference type="PROSITE" id="PS50181"/>
    </source>
</evidence>
<gene>
    <name evidence="3" type="primary">LOC18596092</name>
</gene>
<dbReference type="SUPFAM" id="SSF81383">
    <property type="entry name" value="F-box domain"/>
    <property type="match status" value="1"/>
</dbReference>
<dbReference type="PROSITE" id="PS50181">
    <property type="entry name" value="FBOX"/>
    <property type="match status" value="1"/>
</dbReference>
<dbReference type="Proteomes" id="UP000694886">
    <property type="component" value="Chromosome 6"/>
</dbReference>
<dbReference type="InterPro" id="IPR055411">
    <property type="entry name" value="LRR_FXL15/At3g58940/PEG3-like"/>
</dbReference>
<reference evidence="2" key="1">
    <citation type="journal article" date="1997" name="Nucleic Acids Res.">
        <title>tRNAscan-SE: a program for improved detection of transfer RNA genes in genomic sequence.</title>
        <authorList>
            <person name="Lowe T.M."/>
            <person name="Eddy S.R."/>
        </authorList>
    </citation>
    <scope>NUCLEOTIDE SEQUENCE [LARGE SCALE GENOMIC DNA]</scope>
    <source>
        <strain evidence="2">r\B97-61/B2</strain>
    </source>
</reference>
<dbReference type="InterPro" id="IPR032675">
    <property type="entry name" value="LRR_dom_sf"/>
</dbReference>
<dbReference type="PANTHER" id="PTHR34145">
    <property type="entry name" value="OS02G0105600 PROTEIN"/>
    <property type="match status" value="1"/>
</dbReference>
<dbReference type="Pfam" id="PF24758">
    <property type="entry name" value="LRR_At5g56370"/>
    <property type="match status" value="1"/>
</dbReference>
<dbReference type="InterPro" id="IPR001810">
    <property type="entry name" value="F-box_dom"/>
</dbReference>
<name>A0AB32WK24_THECC</name>
<dbReference type="InterPro" id="IPR055357">
    <property type="entry name" value="LRR_At1g61320_AtMIF1"/>
</dbReference>
<dbReference type="AlphaFoldDB" id="A0AB32WK24"/>
<dbReference type="SUPFAM" id="SSF52047">
    <property type="entry name" value="RNI-like"/>
    <property type="match status" value="1"/>
</dbReference>
<dbReference type="Pfam" id="PF23622">
    <property type="entry name" value="LRR_At1g61320_AtMIF1"/>
    <property type="match status" value="1"/>
</dbReference>